<keyword evidence="6 8" id="KW-1133">Transmembrane helix</keyword>
<dbReference type="SUPFAM" id="SSF103481">
    <property type="entry name" value="Multidrug resistance efflux transporter EmrE"/>
    <property type="match status" value="2"/>
</dbReference>
<dbReference type="Pfam" id="PF00892">
    <property type="entry name" value="EamA"/>
    <property type="match status" value="2"/>
</dbReference>
<dbReference type="OrthoDB" id="4630069at2"/>
<feature type="transmembrane region" description="Helical" evidence="8">
    <location>
        <begin position="237"/>
        <end position="256"/>
    </location>
</feature>
<dbReference type="InterPro" id="IPR020084">
    <property type="entry name" value="NUDIX_hydrolase_CS"/>
</dbReference>
<gene>
    <name evidence="10" type="ORF">CLV35_2655</name>
</gene>
<protein>
    <submittedName>
        <fullName evidence="10">Mutator protein MutT</fullName>
    </submittedName>
</protein>
<comment type="similarity">
    <text evidence="2">Belongs to the Nudix hydrolase family.</text>
</comment>
<dbReference type="EMBL" id="RBWV01000013">
    <property type="protein sequence ID" value="RKS72411.1"/>
    <property type="molecule type" value="Genomic_DNA"/>
</dbReference>
<comment type="caution">
    <text evidence="10">The sequence shown here is derived from an EMBL/GenBank/DDBJ whole genome shotgun (WGS) entry which is preliminary data.</text>
</comment>
<feature type="transmembrane region" description="Helical" evidence="8">
    <location>
        <begin position="65"/>
        <end position="83"/>
    </location>
</feature>
<feature type="transmembrane region" description="Helical" evidence="8">
    <location>
        <begin position="7"/>
        <end position="27"/>
    </location>
</feature>
<keyword evidence="4 8" id="KW-0812">Transmembrane</keyword>
<dbReference type="GO" id="GO:0016020">
    <property type="term" value="C:membrane"/>
    <property type="evidence" value="ECO:0007669"/>
    <property type="project" value="UniProtKB-SubCell"/>
</dbReference>
<feature type="transmembrane region" description="Helical" evidence="8">
    <location>
        <begin position="123"/>
        <end position="141"/>
    </location>
</feature>
<dbReference type="InterPro" id="IPR037185">
    <property type="entry name" value="EmrE-like"/>
</dbReference>
<dbReference type="PANTHER" id="PTHR32322">
    <property type="entry name" value="INNER MEMBRANE TRANSPORTER"/>
    <property type="match status" value="1"/>
</dbReference>
<feature type="transmembrane region" description="Helical" evidence="8">
    <location>
        <begin position="207"/>
        <end position="230"/>
    </location>
</feature>
<dbReference type="InParanoid" id="A0A420XM02"/>
<dbReference type="InterPro" id="IPR050638">
    <property type="entry name" value="AA-Vitamin_Transporters"/>
</dbReference>
<evidence type="ECO:0000256" key="7">
    <source>
        <dbReference type="ARBA" id="ARBA00023136"/>
    </source>
</evidence>
<feature type="transmembrane region" description="Helical" evidence="8">
    <location>
        <begin position="147"/>
        <end position="166"/>
    </location>
</feature>
<proteinExistence type="inferred from homology"/>
<dbReference type="PRINTS" id="PR00502">
    <property type="entry name" value="NUDIXFAMILY"/>
</dbReference>
<feature type="transmembrane region" description="Helical" evidence="8">
    <location>
        <begin position="33"/>
        <end position="53"/>
    </location>
</feature>
<feature type="transmembrane region" description="Helical" evidence="8">
    <location>
        <begin position="173"/>
        <end position="195"/>
    </location>
</feature>
<evidence type="ECO:0000256" key="5">
    <source>
        <dbReference type="ARBA" id="ARBA00022801"/>
    </source>
</evidence>
<evidence type="ECO:0000259" key="9">
    <source>
        <dbReference type="PROSITE" id="PS51462"/>
    </source>
</evidence>
<sequence>MTRRGWVLFAAMSVLWGVPYLLIKVAVDDGVSPFVVVAGRTLLGALLLLPFALRGGQFRALRGHVPPLLLFAAIEMAGPWLFLTHAESQLSSSLAALLIAMTPLAAAVMVTTLGHERLEGRRLVGLAVGVVGVAALVGIDIGSVEPLAVVETVATAIGYAAGPVIISRRLRDVPAMAVITASLLVTGLLYLPFAVVEGSGGVPGDAIAAIAGLGVVCTAVAFVVFFRLIAEVGPARAPVFTYVNPAVALVLGVVLLDEPFTLGIALGFPLVILGSVLSTSRGRGPVPEAAPAVVVAAAVLRDGALLAARRSAPPELAGRWELPGGKVEPGEHEADALVRELGEELGVVVRVSEQVGGDRPLPGGRVLRVWTAELLDGEPTPLQDHDELRWLPAGEWAQVPWLDADLPAVRELGQRRAARSGSGW</sequence>
<dbReference type="RefSeq" id="WP_121193965.1">
    <property type="nucleotide sequence ID" value="NZ_RBWV01000013.1"/>
</dbReference>
<evidence type="ECO:0000256" key="2">
    <source>
        <dbReference type="ARBA" id="ARBA00005582"/>
    </source>
</evidence>
<evidence type="ECO:0000313" key="10">
    <source>
        <dbReference type="EMBL" id="RKS72411.1"/>
    </source>
</evidence>
<evidence type="ECO:0000256" key="1">
    <source>
        <dbReference type="ARBA" id="ARBA00004141"/>
    </source>
</evidence>
<keyword evidence="5" id="KW-0378">Hydrolase</keyword>
<organism evidence="10 11">
    <name type="scientific">Motilibacter peucedani</name>
    <dbReference type="NCBI Taxonomy" id="598650"/>
    <lineage>
        <taxon>Bacteria</taxon>
        <taxon>Bacillati</taxon>
        <taxon>Actinomycetota</taxon>
        <taxon>Actinomycetes</taxon>
        <taxon>Motilibacterales</taxon>
        <taxon>Motilibacteraceae</taxon>
        <taxon>Motilibacter</taxon>
    </lineage>
</organism>
<evidence type="ECO:0000256" key="6">
    <source>
        <dbReference type="ARBA" id="ARBA00022989"/>
    </source>
</evidence>
<reference evidence="10 11" key="1">
    <citation type="submission" date="2018-10" db="EMBL/GenBank/DDBJ databases">
        <title>Genomic Encyclopedia of Archaeal and Bacterial Type Strains, Phase II (KMG-II): from individual species to whole genera.</title>
        <authorList>
            <person name="Goeker M."/>
        </authorList>
    </citation>
    <scope>NUCLEOTIDE SEQUENCE [LARGE SCALE GENOMIC DNA]</scope>
    <source>
        <strain evidence="10 11">RP-AC37</strain>
    </source>
</reference>
<accession>A0A420XM02</accession>
<dbReference type="InterPro" id="IPR015797">
    <property type="entry name" value="NUDIX_hydrolase-like_dom_sf"/>
</dbReference>
<dbReference type="Gene3D" id="3.90.79.10">
    <property type="entry name" value="Nucleoside Triphosphate Pyrophosphohydrolase"/>
    <property type="match status" value="1"/>
</dbReference>
<evidence type="ECO:0000256" key="4">
    <source>
        <dbReference type="ARBA" id="ARBA00022692"/>
    </source>
</evidence>
<dbReference type="InterPro" id="IPR000620">
    <property type="entry name" value="EamA_dom"/>
</dbReference>
<dbReference type="PROSITE" id="PS51462">
    <property type="entry name" value="NUDIX"/>
    <property type="match status" value="1"/>
</dbReference>
<dbReference type="PANTHER" id="PTHR32322:SF2">
    <property type="entry name" value="EAMA DOMAIN-CONTAINING PROTEIN"/>
    <property type="match status" value="1"/>
</dbReference>
<feature type="transmembrane region" description="Helical" evidence="8">
    <location>
        <begin position="262"/>
        <end position="279"/>
    </location>
</feature>
<dbReference type="AlphaFoldDB" id="A0A420XM02"/>
<keyword evidence="7 8" id="KW-0472">Membrane</keyword>
<dbReference type="GO" id="GO:0016787">
    <property type="term" value="F:hydrolase activity"/>
    <property type="evidence" value="ECO:0007669"/>
    <property type="project" value="UniProtKB-KW"/>
</dbReference>
<dbReference type="InterPro" id="IPR000086">
    <property type="entry name" value="NUDIX_hydrolase_dom"/>
</dbReference>
<feature type="transmembrane region" description="Helical" evidence="8">
    <location>
        <begin position="89"/>
        <end position="111"/>
    </location>
</feature>
<dbReference type="InterPro" id="IPR020476">
    <property type="entry name" value="Nudix_hydrolase"/>
</dbReference>
<evidence type="ECO:0000313" key="11">
    <source>
        <dbReference type="Proteomes" id="UP000281955"/>
    </source>
</evidence>
<evidence type="ECO:0000256" key="8">
    <source>
        <dbReference type="SAM" id="Phobius"/>
    </source>
</evidence>
<comment type="similarity">
    <text evidence="3">Belongs to the EamA transporter family.</text>
</comment>
<keyword evidence="11" id="KW-1185">Reference proteome</keyword>
<dbReference type="PROSITE" id="PS00893">
    <property type="entry name" value="NUDIX_BOX"/>
    <property type="match status" value="1"/>
</dbReference>
<feature type="domain" description="Nudix hydrolase" evidence="9">
    <location>
        <begin position="290"/>
        <end position="416"/>
    </location>
</feature>
<comment type="subcellular location">
    <subcellularLocation>
        <location evidence="1">Membrane</location>
        <topology evidence="1">Multi-pass membrane protein</topology>
    </subcellularLocation>
</comment>
<dbReference type="Proteomes" id="UP000281955">
    <property type="component" value="Unassembled WGS sequence"/>
</dbReference>
<dbReference type="Pfam" id="PF00293">
    <property type="entry name" value="NUDIX"/>
    <property type="match status" value="1"/>
</dbReference>
<name>A0A420XM02_9ACTN</name>
<dbReference type="SUPFAM" id="SSF55811">
    <property type="entry name" value="Nudix"/>
    <property type="match status" value="1"/>
</dbReference>
<evidence type="ECO:0000256" key="3">
    <source>
        <dbReference type="ARBA" id="ARBA00007362"/>
    </source>
</evidence>
<dbReference type="CDD" id="cd03425">
    <property type="entry name" value="NUDIX_MutT_NudA_like"/>
    <property type="match status" value="1"/>
</dbReference>